<proteinExistence type="predicted"/>
<reference evidence="4" key="1">
    <citation type="submission" date="2018-03" db="EMBL/GenBank/DDBJ databases">
        <authorList>
            <person name="Guldener U."/>
        </authorList>
    </citation>
    <scope>NUCLEOTIDE SEQUENCE</scope>
</reference>
<dbReference type="InterPro" id="IPR011993">
    <property type="entry name" value="PH-like_dom_sf"/>
</dbReference>
<evidence type="ECO:0000313" key="4">
    <source>
        <dbReference type="EMBL" id="SPO04874.1"/>
    </source>
</evidence>
<dbReference type="PANTHER" id="PTHR31941:SF1">
    <property type="entry name" value="CYTOSKELETAL SIGNALING PROTEIN SLM1"/>
    <property type="match status" value="1"/>
</dbReference>
<protein>
    <submittedName>
        <fullName evidence="4">Related to transcription factor Ask10p</fullName>
    </submittedName>
</protein>
<dbReference type="Pfam" id="PF20399">
    <property type="entry name" value="PH_20"/>
    <property type="match status" value="1"/>
</dbReference>
<dbReference type="Gene3D" id="2.30.29.30">
    <property type="entry name" value="Pleckstrin-homology domain (PH domain)/Phosphotyrosine-binding domain (PTB)"/>
    <property type="match status" value="1"/>
</dbReference>
<dbReference type="PROSITE" id="PS50003">
    <property type="entry name" value="PH_DOMAIN"/>
    <property type="match status" value="1"/>
</dbReference>
<keyword evidence="5" id="KW-1185">Reference proteome</keyword>
<dbReference type="InterPro" id="IPR027267">
    <property type="entry name" value="AH/BAR_dom_sf"/>
</dbReference>
<evidence type="ECO:0000256" key="2">
    <source>
        <dbReference type="SAM" id="MobiDB-lite"/>
    </source>
</evidence>
<dbReference type="SMART" id="SM00233">
    <property type="entry name" value="PH"/>
    <property type="match status" value="1"/>
</dbReference>
<dbReference type="AlphaFoldDB" id="A0AAE8SXL2"/>
<feature type="domain" description="PH" evidence="3">
    <location>
        <begin position="301"/>
        <end position="410"/>
    </location>
</feature>
<evidence type="ECO:0000313" key="5">
    <source>
        <dbReference type="Proteomes" id="UP001187682"/>
    </source>
</evidence>
<sequence length="514" mass="54648">MATSPTSQLPSRTATNFSAFSDDAVPDFDPSTTAGLLAERLQAWKHAVVYLEEYVEAVEKIHKVQAKEYEKALKTISQPLKEGHHFDQSLGGVAGFFEHLRQNTQAIVNSNVETEKALKSSVLTVLERLHKEIKHKAKELSSGVEKGAKEVEKARNTTQQSIELLGQQTAAYESAGGKVQAHNDPYVVKRGVLYRLGKQVLEENSHRNELIAVQKNFLDFECHVVQVIQQAVETFTQLVGGQADKVRSLYVDALGAAQRVPPEFEWIQFASRCGDQLVNPNEPPRSVEAIEFANMHHASTKPLVEGGLERKSRNKLSWGYASGYYVVTPAGFLHEFKDQEDARHEPKPELSVYLPGCMVGAANGEKFSVKGKDTSKTISSKLAGSSEFSFKANSSVDAAKWYKIIHDIANSVPGAASPVSPTAPLSPASPVSPSPASPTAAGDAAAAPAPAAPAPAAAAAVGTSGDDEKLVLNEAVTPTEEHAAQETGVTTGASKDAGAVGGGEKAAAAAAPPA</sequence>
<feature type="compositionally biased region" description="Low complexity" evidence="2">
    <location>
        <begin position="437"/>
        <end position="464"/>
    </location>
</feature>
<dbReference type="SUPFAM" id="SSF103657">
    <property type="entry name" value="BAR/IMD domain-like"/>
    <property type="match status" value="1"/>
</dbReference>
<keyword evidence="1" id="KW-0597">Phosphoprotein</keyword>
<feature type="compositionally biased region" description="Low complexity" evidence="2">
    <location>
        <begin position="505"/>
        <end position="514"/>
    </location>
</feature>
<organism evidence="4 5">
    <name type="scientific">Cephalotrichum gorgonifer</name>
    <dbReference type="NCBI Taxonomy" id="2041049"/>
    <lineage>
        <taxon>Eukaryota</taxon>
        <taxon>Fungi</taxon>
        <taxon>Dikarya</taxon>
        <taxon>Ascomycota</taxon>
        <taxon>Pezizomycotina</taxon>
        <taxon>Sordariomycetes</taxon>
        <taxon>Hypocreomycetidae</taxon>
        <taxon>Microascales</taxon>
        <taxon>Microascaceae</taxon>
        <taxon>Cephalotrichum</taxon>
    </lineage>
</organism>
<dbReference type="PANTHER" id="PTHR31941">
    <property type="entry name" value="CYTOSKELETAL SIGNALING PROTEIN SLM1"/>
    <property type="match status" value="1"/>
</dbReference>
<dbReference type="InterPro" id="IPR046868">
    <property type="entry name" value="BAR_4"/>
</dbReference>
<dbReference type="SUPFAM" id="SSF50729">
    <property type="entry name" value="PH domain-like"/>
    <property type="match status" value="1"/>
</dbReference>
<comment type="caution">
    <text evidence="4">The sequence shown here is derived from an EMBL/GenBank/DDBJ whole genome shotgun (WGS) entry which is preliminary data.</text>
</comment>
<dbReference type="EMBL" id="ONZQ02000011">
    <property type="protein sequence ID" value="SPO04874.1"/>
    <property type="molecule type" value="Genomic_DNA"/>
</dbReference>
<feature type="region of interest" description="Disordered" evidence="2">
    <location>
        <begin position="415"/>
        <end position="514"/>
    </location>
</feature>
<gene>
    <name evidence="4" type="ORF">DNG_07559</name>
</gene>
<evidence type="ECO:0000259" key="3">
    <source>
        <dbReference type="PROSITE" id="PS50003"/>
    </source>
</evidence>
<dbReference type="InterPro" id="IPR046869">
    <property type="entry name" value="SLM1/RGC1-like_PH"/>
</dbReference>
<dbReference type="Gene3D" id="1.20.1270.60">
    <property type="entry name" value="Arfaptin homology (AH) domain/BAR domain"/>
    <property type="match status" value="1"/>
</dbReference>
<dbReference type="InterPro" id="IPR001849">
    <property type="entry name" value="PH_domain"/>
</dbReference>
<dbReference type="Pfam" id="PF20400">
    <property type="entry name" value="BAR_4"/>
    <property type="match status" value="1"/>
</dbReference>
<accession>A0AAE8SXL2</accession>
<feature type="compositionally biased region" description="Low complexity" evidence="2">
    <location>
        <begin position="415"/>
        <end position="429"/>
    </location>
</feature>
<evidence type="ECO:0000256" key="1">
    <source>
        <dbReference type="ARBA" id="ARBA00022553"/>
    </source>
</evidence>
<name>A0AAE8SXL2_9PEZI</name>
<dbReference type="Proteomes" id="UP001187682">
    <property type="component" value="Unassembled WGS sequence"/>
</dbReference>